<sequence>MRSLAGRFLAATVLVAGTLIPAGVAANAASSSDAPVKPLLSGVFKPIKNSGTNLCLEPEYQSTAVGAYLVQMPCVTSGPESLAQSWQTVFVSKYHYKFVNQLSGLCMSNRDTANGAAIYQWDCYTVSDEEYNTGAALPAVAKIESRLHWKDSGACLDVPGGVATAGARMQLYKCNGTPAQIWVNGF</sequence>
<protein>
    <recommendedName>
        <fullName evidence="2">Ricin B lectin domain-containing protein</fullName>
    </recommendedName>
</protein>
<evidence type="ECO:0000256" key="1">
    <source>
        <dbReference type="SAM" id="SignalP"/>
    </source>
</evidence>
<dbReference type="RefSeq" id="WP_231481823.1">
    <property type="nucleotide sequence ID" value="NZ_BAAAZO010000012.1"/>
</dbReference>
<feature type="signal peptide" evidence="1">
    <location>
        <begin position="1"/>
        <end position="28"/>
    </location>
</feature>
<accession>A0ABP7ANC0</accession>
<dbReference type="Pfam" id="PF14200">
    <property type="entry name" value="RicinB_lectin_2"/>
    <property type="match status" value="1"/>
</dbReference>
<evidence type="ECO:0000313" key="4">
    <source>
        <dbReference type="Proteomes" id="UP001501074"/>
    </source>
</evidence>
<keyword evidence="1" id="KW-0732">Signal</keyword>
<feature type="chain" id="PRO_5045946164" description="Ricin B lectin domain-containing protein" evidence="1">
    <location>
        <begin position="29"/>
        <end position="186"/>
    </location>
</feature>
<dbReference type="CDD" id="cd00161">
    <property type="entry name" value="beta-trefoil_Ricin-like"/>
    <property type="match status" value="1"/>
</dbReference>
<feature type="domain" description="Ricin B lectin" evidence="2">
    <location>
        <begin position="47"/>
        <end position="121"/>
    </location>
</feature>
<name>A0ABP7ANC0_9ACTN</name>
<evidence type="ECO:0000313" key="3">
    <source>
        <dbReference type="EMBL" id="GAA3636720.1"/>
    </source>
</evidence>
<dbReference type="SUPFAM" id="SSF50370">
    <property type="entry name" value="Ricin B-like lectins"/>
    <property type="match status" value="1"/>
</dbReference>
<dbReference type="InterPro" id="IPR035992">
    <property type="entry name" value="Ricin_B-like_lectins"/>
</dbReference>
<dbReference type="Proteomes" id="UP001501074">
    <property type="component" value="Unassembled WGS sequence"/>
</dbReference>
<dbReference type="Gene3D" id="2.80.10.50">
    <property type="match status" value="2"/>
</dbReference>
<dbReference type="PROSITE" id="PS50231">
    <property type="entry name" value="RICIN_B_LECTIN"/>
    <property type="match status" value="1"/>
</dbReference>
<proteinExistence type="predicted"/>
<dbReference type="InterPro" id="IPR000772">
    <property type="entry name" value="Ricin_B_lectin"/>
</dbReference>
<comment type="caution">
    <text evidence="3">The sequence shown here is derived from an EMBL/GenBank/DDBJ whole genome shotgun (WGS) entry which is preliminary data.</text>
</comment>
<keyword evidence="4" id="KW-1185">Reference proteome</keyword>
<reference evidence="4" key="1">
    <citation type="journal article" date="2019" name="Int. J. Syst. Evol. Microbiol.">
        <title>The Global Catalogue of Microorganisms (GCM) 10K type strain sequencing project: providing services to taxonomists for standard genome sequencing and annotation.</title>
        <authorList>
            <consortium name="The Broad Institute Genomics Platform"/>
            <consortium name="The Broad Institute Genome Sequencing Center for Infectious Disease"/>
            <person name="Wu L."/>
            <person name="Ma J."/>
        </authorList>
    </citation>
    <scope>NUCLEOTIDE SEQUENCE [LARGE SCALE GENOMIC DNA]</scope>
    <source>
        <strain evidence="4">JCM 16902</strain>
    </source>
</reference>
<gene>
    <name evidence="3" type="ORF">GCM10022223_64070</name>
</gene>
<dbReference type="EMBL" id="BAAAZO010000012">
    <property type="protein sequence ID" value="GAA3636720.1"/>
    <property type="molecule type" value="Genomic_DNA"/>
</dbReference>
<organism evidence="3 4">
    <name type="scientific">Kineosporia mesophila</name>
    <dbReference type="NCBI Taxonomy" id="566012"/>
    <lineage>
        <taxon>Bacteria</taxon>
        <taxon>Bacillati</taxon>
        <taxon>Actinomycetota</taxon>
        <taxon>Actinomycetes</taxon>
        <taxon>Kineosporiales</taxon>
        <taxon>Kineosporiaceae</taxon>
        <taxon>Kineosporia</taxon>
    </lineage>
</organism>
<evidence type="ECO:0000259" key="2">
    <source>
        <dbReference type="Pfam" id="PF14200"/>
    </source>
</evidence>